<accession>A0A656YWP9</accession>
<organism evidence="2 3">
    <name type="scientific">candidate division MSBL1 archaeon SCGC-AAA259J03</name>
    <dbReference type="NCBI Taxonomy" id="1698269"/>
    <lineage>
        <taxon>Archaea</taxon>
        <taxon>Methanobacteriati</taxon>
        <taxon>Methanobacteriota</taxon>
        <taxon>candidate division MSBL1</taxon>
    </lineage>
</organism>
<dbReference type="AlphaFoldDB" id="A0A656YWP9"/>
<dbReference type="GO" id="GO:0016625">
    <property type="term" value="F:oxidoreductase activity, acting on the aldehyde or oxo group of donors, iron-sulfur protein as acceptor"/>
    <property type="evidence" value="ECO:0007669"/>
    <property type="project" value="InterPro"/>
</dbReference>
<dbReference type="Pfam" id="PF01314">
    <property type="entry name" value="AFOR_C"/>
    <property type="match status" value="1"/>
</dbReference>
<comment type="caution">
    <text evidence="2">The sequence shown here is derived from an EMBL/GenBank/DDBJ whole genome shotgun (WGS) entry which is preliminary data.</text>
</comment>
<gene>
    <name evidence="2" type="ORF">AKJ39_01350</name>
</gene>
<dbReference type="EMBL" id="LHXT01000012">
    <property type="protein sequence ID" value="KXA98622.1"/>
    <property type="molecule type" value="Genomic_DNA"/>
</dbReference>
<dbReference type="InterPro" id="IPR051919">
    <property type="entry name" value="W-dependent_AOR"/>
</dbReference>
<dbReference type="Gene3D" id="1.10.599.10">
    <property type="entry name" value="Aldehyde Ferredoxin Oxidoreductase Protein, subunit A, domain 3"/>
    <property type="match status" value="1"/>
</dbReference>
<dbReference type="InterPro" id="IPR013985">
    <property type="entry name" value="Ald_Fedxn_OxRdtase_dom3"/>
</dbReference>
<name>A0A656YWP9_9EURY</name>
<dbReference type="GO" id="GO:0009055">
    <property type="term" value="F:electron transfer activity"/>
    <property type="evidence" value="ECO:0007669"/>
    <property type="project" value="InterPro"/>
</dbReference>
<dbReference type="InterPro" id="IPR036021">
    <property type="entry name" value="Tungsten_al_ferr_oxy-like_C"/>
</dbReference>
<dbReference type="PANTHER" id="PTHR30038">
    <property type="entry name" value="ALDEHYDE FERREDOXIN OXIDOREDUCTASE"/>
    <property type="match status" value="1"/>
</dbReference>
<evidence type="ECO:0000313" key="3">
    <source>
        <dbReference type="Proteomes" id="UP000070257"/>
    </source>
</evidence>
<reference evidence="2 3" key="1">
    <citation type="journal article" date="2016" name="Sci. Rep.">
        <title>Metabolic traits of an uncultured archaeal lineage -MSBL1- from brine pools of the Red Sea.</title>
        <authorList>
            <person name="Mwirichia R."/>
            <person name="Alam I."/>
            <person name="Rashid M."/>
            <person name="Vinu M."/>
            <person name="Ba-Alawi W."/>
            <person name="Anthony Kamau A."/>
            <person name="Kamanda Ngugi D."/>
            <person name="Goker M."/>
            <person name="Klenk H.P."/>
            <person name="Bajic V."/>
            <person name="Stingl U."/>
        </authorList>
    </citation>
    <scope>NUCLEOTIDE SEQUENCE [LARGE SCALE GENOMIC DNA]</scope>
    <source>
        <strain evidence="2">SCGC-AAA259J03</strain>
    </source>
</reference>
<dbReference type="GO" id="GO:0051536">
    <property type="term" value="F:iron-sulfur cluster binding"/>
    <property type="evidence" value="ECO:0007669"/>
    <property type="project" value="InterPro"/>
</dbReference>
<proteinExistence type="predicted"/>
<dbReference type="InterPro" id="IPR001203">
    <property type="entry name" value="OxRdtase_Ald_Fedxn_C"/>
</dbReference>
<sequence length="130" mass="14635">MPFFFNSCILCAFTTNYAGGSYNLPIIREMMNATTGINIGPGQMLDIGERNFNLLRIHSAEEGYTRSKDKLPKRFNEVLPRGASTGSPISEDKIEEAIDEYYELRGWEEEGPSAEKLRSLGMGEVVKYIE</sequence>
<dbReference type="SUPFAM" id="SSF48310">
    <property type="entry name" value="Aldehyde ferredoxin oxidoreductase, C-terminal domains"/>
    <property type="match status" value="1"/>
</dbReference>
<evidence type="ECO:0000259" key="1">
    <source>
        <dbReference type="Pfam" id="PF01314"/>
    </source>
</evidence>
<dbReference type="Proteomes" id="UP000070257">
    <property type="component" value="Unassembled WGS sequence"/>
</dbReference>
<dbReference type="PANTHER" id="PTHR30038:SF0">
    <property type="entry name" value="TUNGSTEN-CONTAINING ALDEHYDE FERREDOXIN OXIDOREDUCTASE"/>
    <property type="match status" value="1"/>
</dbReference>
<feature type="domain" description="Aldehyde ferredoxin oxidoreductase C-terminal" evidence="1">
    <location>
        <begin position="4"/>
        <end position="122"/>
    </location>
</feature>
<protein>
    <recommendedName>
        <fullName evidence="1">Aldehyde ferredoxin oxidoreductase C-terminal domain-containing protein</fullName>
    </recommendedName>
</protein>
<keyword evidence="3" id="KW-1185">Reference proteome</keyword>
<evidence type="ECO:0000313" key="2">
    <source>
        <dbReference type="EMBL" id="KXA98622.1"/>
    </source>
</evidence>